<organism evidence="1">
    <name type="scientific">Candidatus Methanophaga sp. ANME-1 ERB7</name>
    <dbReference type="NCBI Taxonomy" id="2759913"/>
    <lineage>
        <taxon>Archaea</taxon>
        <taxon>Methanobacteriati</taxon>
        <taxon>Methanobacteriota</taxon>
        <taxon>Stenosarchaea group</taxon>
        <taxon>Methanomicrobia</taxon>
        <taxon>Candidatus Methanophagales</taxon>
        <taxon>Candidatus Methanophagaceae</taxon>
        <taxon>Candidatus Methanophaga</taxon>
    </lineage>
</organism>
<dbReference type="EMBL" id="MT631644">
    <property type="protein sequence ID" value="QNO56061.1"/>
    <property type="molecule type" value="Genomic_DNA"/>
</dbReference>
<evidence type="ECO:0000313" key="1">
    <source>
        <dbReference type="EMBL" id="QNO56061.1"/>
    </source>
</evidence>
<dbReference type="AlphaFoldDB" id="A0A7G9Z727"/>
<proteinExistence type="predicted"/>
<name>A0A7G9Z727_9EURY</name>
<protein>
    <submittedName>
        <fullName evidence="1">Uncharacterized protein</fullName>
    </submittedName>
</protein>
<gene>
    <name evidence="1" type="ORF">GIJIEOGM_00002</name>
</gene>
<accession>A0A7G9Z727</accession>
<sequence length="60" mass="6993">MILERFGEEKGSAIGMYIRSTSDRPLKWKDIRNLNIPPDDMLSIVDIPKLSEIASHMWYN</sequence>
<reference evidence="1" key="1">
    <citation type="submission" date="2020-06" db="EMBL/GenBank/DDBJ databases">
        <title>Unique genomic features of the anaerobic methanotrophic archaea.</title>
        <authorList>
            <person name="Chadwick G.L."/>
            <person name="Skennerton C.T."/>
            <person name="Laso-Perez R."/>
            <person name="Leu A.O."/>
            <person name="Speth D.R."/>
            <person name="Yu H."/>
            <person name="Morgan-Lang C."/>
            <person name="Hatzenpichler R."/>
            <person name="Goudeau D."/>
            <person name="Malmstrom R."/>
            <person name="Brazelton W.J."/>
            <person name="Woyke T."/>
            <person name="Hallam S.J."/>
            <person name="Tyson G.W."/>
            <person name="Wegener G."/>
            <person name="Boetius A."/>
            <person name="Orphan V."/>
        </authorList>
    </citation>
    <scope>NUCLEOTIDE SEQUENCE</scope>
</reference>